<keyword evidence="2" id="KW-0812">Transmembrane</keyword>
<keyword evidence="4" id="KW-1185">Reference proteome</keyword>
<organism evidence="3 4">
    <name type="scientific">Malus domestica</name>
    <name type="common">Apple</name>
    <name type="synonym">Pyrus malus</name>
    <dbReference type="NCBI Taxonomy" id="3750"/>
    <lineage>
        <taxon>Eukaryota</taxon>
        <taxon>Viridiplantae</taxon>
        <taxon>Streptophyta</taxon>
        <taxon>Embryophyta</taxon>
        <taxon>Tracheophyta</taxon>
        <taxon>Spermatophyta</taxon>
        <taxon>Magnoliopsida</taxon>
        <taxon>eudicotyledons</taxon>
        <taxon>Gunneridae</taxon>
        <taxon>Pentapetalae</taxon>
        <taxon>rosids</taxon>
        <taxon>fabids</taxon>
        <taxon>Rosales</taxon>
        <taxon>Rosaceae</taxon>
        <taxon>Amygdaloideae</taxon>
        <taxon>Maleae</taxon>
        <taxon>Malus</taxon>
    </lineage>
</organism>
<keyword evidence="2" id="KW-0472">Membrane</keyword>
<gene>
    <name evidence="3" type="ORF">DVH24_007310</name>
</gene>
<dbReference type="AlphaFoldDB" id="A0A498HIA2"/>
<sequence length="351" mass="40054">MPCAVFSQNNHYSISVLFFQVIKLWAKACLCVGLSFFLLICIPILILLTLPFSISFLWALFFCKILCFFGLCPEFRFLEMKFLVNYLSSAATKFTGSSKSNPNHGHHHHHHNNNHHYKIINDNNDELIAKTLEDKQESVQLDPSELPSLYESDFDVEDDHHQEIHQEIKDKGVNNGMSQICTYEEGSWQILVSKPRTRREPQSRESGSEGKNGFRELEVENLEEILKFPDSHSRVWSDDHSNDSGQESPDLNEFYDVLSFWKSKEKGDADLEEITNPRSTCLAATTMVASGPALFATVLSFLTFSPSPADDDTKMQEAIIKTRNIDELLLVLDLNHLTTVLSTKLNQYPFN</sequence>
<reference evidence="3 4" key="1">
    <citation type="submission" date="2018-10" db="EMBL/GenBank/DDBJ databases">
        <title>A high-quality apple genome assembly.</title>
        <authorList>
            <person name="Hu J."/>
        </authorList>
    </citation>
    <scope>NUCLEOTIDE SEQUENCE [LARGE SCALE GENOMIC DNA]</scope>
    <source>
        <strain evidence="4">cv. HFTH1</strain>
        <tissue evidence="3">Young leaf</tissue>
    </source>
</reference>
<comment type="caution">
    <text evidence="3">The sequence shown here is derived from an EMBL/GenBank/DDBJ whole genome shotgun (WGS) entry which is preliminary data.</text>
</comment>
<feature type="region of interest" description="Disordered" evidence="1">
    <location>
        <begin position="193"/>
        <end position="215"/>
    </location>
</feature>
<proteinExistence type="predicted"/>
<name>A0A498HIA2_MALDO</name>
<evidence type="ECO:0000256" key="1">
    <source>
        <dbReference type="SAM" id="MobiDB-lite"/>
    </source>
</evidence>
<evidence type="ECO:0000256" key="2">
    <source>
        <dbReference type="SAM" id="Phobius"/>
    </source>
</evidence>
<dbReference type="EMBL" id="RDQH01000342">
    <property type="protein sequence ID" value="RXH70054.1"/>
    <property type="molecule type" value="Genomic_DNA"/>
</dbReference>
<feature type="transmembrane region" description="Helical" evidence="2">
    <location>
        <begin position="24"/>
        <end position="46"/>
    </location>
</feature>
<keyword evidence="2" id="KW-1133">Transmembrane helix</keyword>
<feature type="transmembrane region" description="Helical" evidence="2">
    <location>
        <begin position="52"/>
        <end position="72"/>
    </location>
</feature>
<protein>
    <submittedName>
        <fullName evidence="3">Uncharacterized protein</fullName>
    </submittedName>
</protein>
<accession>A0A498HIA2</accession>
<feature type="compositionally biased region" description="Basic and acidic residues" evidence="1">
    <location>
        <begin position="198"/>
        <end position="215"/>
    </location>
</feature>
<evidence type="ECO:0000313" key="3">
    <source>
        <dbReference type="EMBL" id="RXH70054.1"/>
    </source>
</evidence>
<evidence type="ECO:0000313" key="4">
    <source>
        <dbReference type="Proteomes" id="UP000290289"/>
    </source>
</evidence>
<dbReference type="Proteomes" id="UP000290289">
    <property type="component" value="Chromosome 16"/>
</dbReference>